<dbReference type="InterPro" id="IPR000727">
    <property type="entry name" value="T_SNARE_dom"/>
</dbReference>
<proteinExistence type="inferred from homology"/>
<keyword evidence="3" id="KW-0472">Membrane</keyword>
<accession>A0A4P9X017</accession>
<feature type="coiled-coil region" evidence="2">
    <location>
        <begin position="206"/>
        <end position="233"/>
    </location>
</feature>
<evidence type="ECO:0000259" key="4">
    <source>
        <dbReference type="PROSITE" id="PS50192"/>
    </source>
</evidence>
<evidence type="ECO:0000256" key="3">
    <source>
        <dbReference type="SAM" id="Phobius"/>
    </source>
</evidence>
<name>A0A4P9X017_9FUNG</name>
<dbReference type="Proteomes" id="UP000274922">
    <property type="component" value="Unassembled WGS sequence"/>
</dbReference>
<dbReference type="SMART" id="SM00397">
    <property type="entry name" value="t_SNARE"/>
    <property type="match status" value="1"/>
</dbReference>
<gene>
    <name evidence="5" type="ORF">CXG81DRAFT_14834</name>
</gene>
<dbReference type="OrthoDB" id="244190at2759"/>
<sequence>MASFRDACKRLEIIYQECCPEAIEQRNIDKSLDEFSRLKKKAHQEAKSCRALLKDREVILQKSGTSTESAEISYRIRVEIRTLREDAERMNAILDKEIRKSRNKDPKRIEERKEILDLVRKHITELEMLEKRKAMDLQDAERSALGVSRTAALNGGPVRGGPYGGGTYGEDAPDALPDIDVEEDFKRLNEGNKQIDATLDQIGNGVAQLKAVANAMTLEVDRQNEQIDEIEKGVNKALDHVDNVNIKMKKTLDGVMKGDRFIVNCVMLCILLAFIGYISSQFV</sequence>
<keyword evidence="2" id="KW-0175">Coiled coil</keyword>
<evidence type="ECO:0000256" key="2">
    <source>
        <dbReference type="SAM" id="Coils"/>
    </source>
</evidence>
<reference evidence="6" key="1">
    <citation type="journal article" date="2018" name="Nat. Microbiol.">
        <title>Leveraging single-cell genomics to expand the fungal tree of life.</title>
        <authorList>
            <person name="Ahrendt S.R."/>
            <person name="Quandt C.A."/>
            <person name="Ciobanu D."/>
            <person name="Clum A."/>
            <person name="Salamov A."/>
            <person name="Andreopoulos B."/>
            <person name="Cheng J.F."/>
            <person name="Woyke T."/>
            <person name="Pelin A."/>
            <person name="Henrissat B."/>
            <person name="Reynolds N.K."/>
            <person name="Benny G.L."/>
            <person name="Smith M.E."/>
            <person name="James T.Y."/>
            <person name="Grigoriev I.V."/>
        </authorList>
    </citation>
    <scope>NUCLEOTIDE SEQUENCE [LARGE SCALE GENOMIC DNA]</scope>
    <source>
        <strain evidence="6">ATCC 52028</strain>
    </source>
</reference>
<keyword evidence="3" id="KW-0812">Transmembrane</keyword>
<protein>
    <recommendedName>
        <fullName evidence="4">t-SNARE coiled-coil homology domain-containing protein</fullName>
    </recommendedName>
</protein>
<organism evidence="5 6">
    <name type="scientific">Caulochytrium protostelioides</name>
    <dbReference type="NCBI Taxonomy" id="1555241"/>
    <lineage>
        <taxon>Eukaryota</taxon>
        <taxon>Fungi</taxon>
        <taxon>Fungi incertae sedis</taxon>
        <taxon>Chytridiomycota</taxon>
        <taxon>Chytridiomycota incertae sedis</taxon>
        <taxon>Chytridiomycetes</taxon>
        <taxon>Caulochytriales</taxon>
        <taxon>Caulochytriaceae</taxon>
        <taxon>Caulochytrium</taxon>
    </lineage>
</organism>
<dbReference type="AlphaFoldDB" id="A0A4P9X017"/>
<evidence type="ECO:0000256" key="1">
    <source>
        <dbReference type="ARBA" id="ARBA00009480"/>
    </source>
</evidence>
<feature type="transmembrane region" description="Helical" evidence="3">
    <location>
        <begin position="261"/>
        <end position="280"/>
    </location>
</feature>
<dbReference type="SUPFAM" id="SSF58038">
    <property type="entry name" value="SNARE fusion complex"/>
    <property type="match status" value="1"/>
</dbReference>
<dbReference type="PROSITE" id="PS50192">
    <property type="entry name" value="T_SNARE"/>
    <property type="match status" value="1"/>
</dbReference>
<dbReference type="EMBL" id="ML014309">
    <property type="protein sequence ID" value="RKO99199.1"/>
    <property type="molecule type" value="Genomic_DNA"/>
</dbReference>
<comment type="similarity">
    <text evidence="1">Belongs to the SNAP-25 family.</text>
</comment>
<dbReference type="PANTHER" id="PTHR19305">
    <property type="entry name" value="SYNAPTOSOMAL ASSOCIATED PROTEIN"/>
    <property type="match status" value="1"/>
</dbReference>
<dbReference type="STRING" id="1555241.A0A4P9X017"/>
<dbReference type="Gene3D" id="1.20.5.110">
    <property type="match status" value="1"/>
</dbReference>
<evidence type="ECO:0000313" key="5">
    <source>
        <dbReference type="EMBL" id="RKO99199.1"/>
    </source>
</evidence>
<feature type="domain" description="T-SNARE coiled-coil homology" evidence="4">
    <location>
        <begin position="189"/>
        <end position="251"/>
    </location>
</feature>
<keyword evidence="6" id="KW-1185">Reference proteome</keyword>
<keyword evidence="3" id="KW-1133">Transmembrane helix</keyword>
<evidence type="ECO:0000313" key="6">
    <source>
        <dbReference type="Proteomes" id="UP000274922"/>
    </source>
</evidence>
<dbReference type="PANTHER" id="PTHR19305:SF9">
    <property type="entry name" value="SYNAPTOSOMAL-ASSOCIATED PROTEIN 29"/>
    <property type="match status" value="1"/>
</dbReference>
<dbReference type="GO" id="GO:0005886">
    <property type="term" value="C:plasma membrane"/>
    <property type="evidence" value="ECO:0007669"/>
    <property type="project" value="TreeGrafter"/>
</dbReference>